<organism evidence="3 4">
    <name type="scientific">Bifidobacterium actinocoloniiforme DSM 22766</name>
    <dbReference type="NCBI Taxonomy" id="1437605"/>
    <lineage>
        <taxon>Bacteria</taxon>
        <taxon>Bacillati</taxon>
        <taxon>Actinomycetota</taxon>
        <taxon>Actinomycetes</taxon>
        <taxon>Bifidobacteriales</taxon>
        <taxon>Bifidobacteriaceae</taxon>
        <taxon>Bifidobacterium</taxon>
    </lineage>
</organism>
<protein>
    <recommendedName>
        <fullName evidence="2">TPM domain-containing protein</fullName>
    </recommendedName>
</protein>
<dbReference type="Gene3D" id="3.10.310.50">
    <property type="match status" value="1"/>
</dbReference>
<evidence type="ECO:0000259" key="2">
    <source>
        <dbReference type="Pfam" id="PF04536"/>
    </source>
</evidence>
<dbReference type="AlphaFoldDB" id="A0A086Z165"/>
<evidence type="ECO:0000256" key="1">
    <source>
        <dbReference type="SAM" id="Phobius"/>
    </source>
</evidence>
<accession>A0A086Z165</accession>
<gene>
    <name evidence="3" type="ORF">BACT_0967</name>
</gene>
<dbReference type="EMBL" id="JGYK01000001">
    <property type="protein sequence ID" value="KFI40265.1"/>
    <property type="molecule type" value="Genomic_DNA"/>
</dbReference>
<name>A0A086Z165_9BIFI</name>
<dbReference type="Pfam" id="PF04536">
    <property type="entry name" value="TPM_phosphatase"/>
    <property type="match status" value="1"/>
</dbReference>
<reference evidence="3 4" key="1">
    <citation type="submission" date="2014-03" db="EMBL/GenBank/DDBJ databases">
        <title>Genomics of Bifidobacteria.</title>
        <authorList>
            <person name="Ventura M."/>
            <person name="Milani C."/>
            <person name="Lugli G.A."/>
        </authorList>
    </citation>
    <scope>NUCLEOTIDE SEQUENCE [LARGE SCALE GENOMIC DNA]</scope>
    <source>
        <strain evidence="3 4">DSM 22766</strain>
    </source>
</reference>
<keyword evidence="1" id="KW-0812">Transmembrane</keyword>
<keyword evidence="1" id="KW-1133">Transmembrane helix</keyword>
<feature type="transmembrane region" description="Helical" evidence="1">
    <location>
        <begin position="27"/>
        <end position="47"/>
    </location>
</feature>
<feature type="domain" description="TPM" evidence="2">
    <location>
        <begin position="72"/>
        <end position="150"/>
    </location>
</feature>
<feature type="transmembrane region" description="Helical" evidence="1">
    <location>
        <begin position="204"/>
        <end position="226"/>
    </location>
</feature>
<evidence type="ECO:0000313" key="4">
    <source>
        <dbReference type="Proteomes" id="UP000029015"/>
    </source>
</evidence>
<keyword evidence="4" id="KW-1185">Reference proteome</keyword>
<proteinExistence type="predicted"/>
<dbReference type="InterPro" id="IPR007621">
    <property type="entry name" value="TPM_dom"/>
</dbReference>
<sequence>MREHVVECGTRAGDVDKRSPRVRGNQLFTAFFACLLVVFMVLLSLVVPTASARAAGSTGEKGEVGALTDQITDTQNLLGSNVGAVTDAINETQSKTGVHVRLLYLPSFYPGSNPDKWASQVLESTKPPANTVLLAVASKDGRLVVAVSANSDAWLKEQSTVDDLSQAALGPISDKDTPDWVGSAQALMRQVDRSKSDHERRTTLRWVAVGGVVLALLVAAAVIWWFRRRRQRKRLGRHSEYTGNAQEQAAR</sequence>
<dbReference type="eggNOG" id="ENOG5031Y3Y">
    <property type="taxonomic scope" value="Bacteria"/>
</dbReference>
<dbReference type="PROSITE" id="PS51257">
    <property type="entry name" value="PROKAR_LIPOPROTEIN"/>
    <property type="match status" value="1"/>
</dbReference>
<evidence type="ECO:0000313" key="3">
    <source>
        <dbReference type="EMBL" id="KFI40265.1"/>
    </source>
</evidence>
<dbReference type="Proteomes" id="UP000029015">
    <property type="component" value="Unassembled WGS sequence"/>
</dbReference>
<keyword evidence="1" id="KW-0472">Membrane</keyword>
<comment type="caution">
    <text evidence="3">The sequence shown here is derived from an EMBL/GenBank/DDBJ whole genome shotgun (WGS) entry which is preliminary data.</text>
</comment>